<dbReference type="Proteomes" id="UP000829291">
    <property type="component" value="Chromosome 1"/>
</dbReference>
<reference evidence="3" key="1">
    <citation type="submission" date="2025-08" db="UniProtKB">
        <authorList>
            <consortium name="RefSeq"/>
        </authorList>
    </citation>
    <scope>IDENTIFICATION</scope>
    <source>
        <tissue evidence="3">Thorax and Abdomen</tissue>
    </source>
</reference>
<evidence type="ECO:0000313" key="3">
    <source>
        <dbReference type="RefSeq" id="XP_046602618.1"/>
    </source>
</evidence>
<sequence>MTSRLKNGRFVKKKVGDRVAKALTAMSEAKKTKILETLHETTQCKIPDGNCIVALEKLAKNLKCTSCSSLLDMEKMYGYNREGLHVKFKIKCDTCGRYNNVNTAESTNGVSDVNMSVVLGAIHAGVGNTGLNKILACANLPRVIDKIYKKYEVVVGQAIELEAKESCKRAASEEKELVIKNVKKLCDTLLNFCGSAKAMEADAGVQLVNHSNILKEAGLQVRVIVGDEDSSMIAAVRADNPADMKTVESGVTQVKIML</sequence>
<organism evidence="2 3">
    <name type="scientific">Neodiprion lecontei</name>
    <name type="common">Redheaded pine sawfly</name>
    <dbReference type="NCBI Taxonomy" id="441921"/>
    <lineage>
        <taxon>Eukaryota</taxon>
        <taxon>Metazoa</taxon>
        <taxon>Ecdysozoa</taxon>
        <taxon>Arthropoda</taxon>
        <taxon>Hexapoda</taxon>
        <taxon>Insecta</taxon>
        <taxon>Pterygota</taxon>
        <taxon>Neoptera</taxon>
        <taxon>Endopterygota</taxon>
        <taxon>Hymenoptera</taxon>
        <taxon>Tenthredinoidea</taxon>
        <taxon>Diprionidae</taxon>
        <taxon>Diprioninae</taxon>
        <taxon>Neodiprion</taxon>
    </lineage>
</organism>
<protein>
    <submittedName>
        <fullName evidence="3">Uncharacterized protein LOC107226592</fullName>
    </submittedName>
</protein>
<accession>A0ABM3GQR1</accession>
<dbReference type="GeneID" id="107226592"/>
<proteinExistence type="predicted"/>
<dbReference type="RefSeq" id="XP_046602618.1">
    <property type="nucleotide sequence ID" value="XM_046746662.1"/>
</dbReference>
<evidence type="ECO:0000259" key="1">
    <source>
        <dbReference type="Pfam" id="PF20700"/>
    </source>
</evidence>
<keyword evidence="2" id="KW-1185">Reference proteome</keyword>
<dbReference type="InterPro" id="IPR049012">
    <property type="entry name" value="Mutator_transp_dom"/>
</dbReference>
<feature type="domain" description="Mutator-like transposase" evidence="1">
    <location>
        <begin position="49"/>
        <end position="181"/>
    </location>
</feature>
<name>A0ABM3GQR1_NEOLC</name>
<feature type="domain" description="Mutator-like transposase" evidence="1">
    <location>
        <begin position="190"/>
        <end position="248"/>
    </location>
</feature>
<gene>
    <name evidence="3" type="primary">LOC107226592</name>
</gene>
<evidence type="ECO:0000313" key="2">
    <source>
        <dbReference type="Proteomes" id="UP000829291"/>
    </source>
</evidence>
<dbReference type="Pfam" id="PF20700">
    <property type="entry name" value="Mutator"/>
    <property type="match status" value="2"/>
</dbReference>